<dbReference type="NCBIfam" id="TIGR02276">
    <property type="entry name" value="beta_rpt_yvtn"/>
    <property type="match status" value="3"/>
</dbReference>
<dbReference type="EMBL" id="JBHSMJ010000009">
    <property type="protein sequence ID" value="MFC5448636.1"/>
    <property type="molecule type" value="Genomic_DNA"/>
</dbReference>
<dbReference type="PANTHER" id="PTHR47197:SF3">
    <property type="entry name" value="DIHYDRO-HEME D1 DEHYDROGENASE"/>
    <property type="match status" value="1"/>
</dbReference>
<protein>
    <submittedName>
        <fullName evidence="1">YncE family protein</fullName>
    </submittedName>
</protein>
<evidence type="ECO:0000313" key="2">
    <source>
        <dbReference type="Proteomes" id="UP001596044"/>
    </source>
</evidence>
<keyword evidence="2" id="KW-1185">Reference proteome</keyword>
<dbReference type="SUPFAM" id="SSF50969">
    <property type="entry name" value="YVTN repeat-like/Quinoprotein amine dehydrogenase"/>
    <property type="match status" value="1"/>
</dbReference>
<dbReference type="InterPro" id="IPR051200">
    <property type="entry name" value="Host-pathogen_enzymatic-act"/>
</dbReference>
<dbReference type="PANTHER" id="PTHR47197">
    <property type="entry name" value="PROTEIN NIRF"/>
    <property type="match status" value="1"/>
</dbReference>
<organism evidence="1 2">
    <name type="scientific">Paenibacillus aestuarii</name>
    <dbReference type="NCBI Taxonomy" id="516965"/>
    <lineage>
        <taxon>Bacteria</taxon>
        <taxon>Bacillati</taxon>
        <taxon>Bacillota</taxon>
        <taxon>Bacilli</taxon>
        <taxon>Bacillales</taxon>
        <taxon>Paenibacillaceae</taxon>
        <taxon>Paenibacillus</taxon>
    </lineage>
</organism>
<dbReference type="InterPro" id="IPR011964">
    <property type="entry name" value="YVTN_b-propeller_repeat"/>
</dbReference>
<proteinExistence type="predicted"/>
<dbReference type="InterPro" id="IPR011044">
    <property type="entry name" value="Quino_amine_DH_bsu"/>
</dbReference>
<evidence type="ECO:0000313" key="1">
    <source>
        <dbReference type="EMBL" id="MFC5448636.1"/>
    </source>
</evidence>
<gene>
    <name evidence="1" type="ORF">ACFPOG_10205</name>
</gene>
<dbReference type="RefSeq" id="WP_270878297.1">
    <property type="nucleotide sequence ID" value="NZ_JAQFVF010000018.1"/>
</dbReference>
<dbReference type="Gene3D" id="2.130.10.10">
    <property type="entry name" value="YVTN repeat-like/Quinoprotein amine dehydrogenase"/>
    <property type="match status" value="2"/>
</dbReference>
<dbReference type="InterPro" id="IPR015943">
    <property type="entry name" value="WD40/YVTN_repeat-like_dom_sf"/>
</dbReference>
<dbReference type="Proteomes" id="UP001596044">
    <property type="component" value="Unassembled WGS sequence"/>
</dbReference>
<reference evidence="2" key="1">
    <citation type="journal article" date="2019" name="Int. J. Syst. Evol. Microbiol.">
        <title>The Global Catalogue of Microorganisms (GCM) 10K type strain sequencing project: providing services to taxonomists for standard genome sequencing and annotation.</title>
        <authorList>
            <consortium name="The Broad Institute Genomics Platform"/>
            <consortium name="The Broad Institute Genome Sequencing Center for Infectious Disease"/>
            <person name="Wu L."/>
            <person name="Ma J."/>
        </authorList>
    </citation>
    <scope>NUCLEOTIDE SEQUENCE [LARGE SCALE GENOMIC DNA]</scope>
    <source>
        <strain evidence="2">KACC 11904</strain>
    </source>
</reference>
<comment type="caution">
    <text evidence="1">The sequence shown here is derived from an EMBL/GenBank/DDBJ whole genome shotgun (WGS) entry which is preliminary data.</text>
</comment>
<accession>A0ABW0K7W7</accession>
<sequence length="360" mass="39770">MLPKALLNSRVKIKVTEQRTPSIIAIIPVSGQVGDIALNPATNRVYVIQSESGLGVLDTTTNKMITNVNTGQMPSNLRINPRTNHIYVSNWLDGSVSVINGRTNRVITTIKVGERCDEIAINTRTNKIYAATISLSSRNGMLTVINGQTNRIQKRMPFIGRPSTIVTDEETNRIYVTNTMNNTVSVLDGNKNTIIKTVKVGRNPVITPALNKKSNCLYIPNNLSRYCSILNLRTNIVHNLQLGRLQSDIIVNPVTNRIYITSAQIESKGRLYVIDGDTNRVIQTKTIPTFTNMFINPNTNHLYISADEENGPDPLTVYQGSSLKRIASLPPVESTGGVAINPLTNRIYLGGEKKIFVIQD</sequence>
<name>A0ABW0K7W7_9BACL</name>